<dbReference type="AlphaFoldDB" id="A0A7C5HSN4"/>
<feature type="transmembrane region" description="Helical" evidence="1">
    <location>
        <begin position="48"/>
        <end position="67"/>
    </location>
</feature>
<evidence type="ECO:0008006" key="3">
    <source>
        <dbReference type="Google" id="ProtNLM"/>
    </source>
</evidence>
<feature type="non-terminal residue" evidence="2">
    <location>
        <position position="89"/>
    </location>
</feature>
<keyword evidence="1" id="KW-1133">Transmembrane helix</keyword>
<evidence type="ECO:0000313" key="2">
    <source>
        <dbReference type="EMBL" id="HHF08947.1"/>
    </source>
</evidence>
<dbReference type="Proteomes" id="UP000886129">
    <property type="component" value="Unassembled WGS sequence"/>
</dbReference>
<organism evidence="2">
    <name type="scientific">Kosmotoga arenicorallina</name>
    <dbReference type="NCBI Taxonomy" id="688066"/>
    <lineage>
        <taxon>Bacteria</taxon>
        <taxon>Thermotogati</taxon>
        <taxon>Thermotogota</taxon>
        <taxon>Thermotogae</taxon>
        <taxon>Kosmotogales</taxon>
        <taxon>Kosmotogaceae</taxon>
        <taxon>Kosmotoga</taxon>
    </lineage>
</organism>
<sequence length="89" mass="10203">MRIDLFYKKEFDLPIWNFFFEALTYSSLAARNMLGQFFDIAGFSPIEIGYLMAMIPVFALVSNPLWFRIGSKITDKNAFTIVSISSGFL</sequence>
<proteinExistence type="predicted"/>
<protein>
    <recommendedName>
        <fullName evidence="3">MFS transporter</fullName>
    </recommendedName>
</protein>
<evidence type="ECO:0000256" key="1">
    <source>
        <dbReference type="SAM" id="Phobius"/>
    </source>
</evidence>
<gene>
    <name evidence="2" type="ORF">ENL26_04205</name>
</gene>
<comment type="caution">
    <text evidence="2">The sequence shown here is derived from an EMBL/GenBank/DDBJ whole genome shotgun (WGS) entry which is preliminary data.</text>
</comment>
<accession>A0A7C5HSN4</accession>
<keyword evidence="1" id="KW-0472">Membrane</keyword>
<keyword evidence="1" id="KW-0812">Transmembrane</keyword>
<reference evidence="2" key="1">
    <citation type="journal article" date="2020" name="mSystems">
        <title>Genome- and Community-Level Interaction Insights into Carbon Utilization and Element Cycling Functions of Hydrothermarchaeota in Hydrothermal Sediment.</title>
        <authorList>
            <person name="Zhou Z."/>
            <person name="Liu Y."/>
            <person name="Xu W."/>
            <person name="Pan J."/>
            <person name="Luo Z.H."/>
            <person name="Li M."/>
        </authorList>
    </citation>
    <scope>NUCLEOTIDE SEQUENCE [LARGE SCALE GENOMIC DNA]</scope>
    <source>
        <strain evidence="2">HyVt-80</strain>
    </source>
</reference>
<name>A0A7C5HSN4_9BACT</name>
<dbReference type="EMBL" id="DRTH01000253">
    <property type="protein sequence ID" value="HHF08947.1"/>
    <property type="molecule type" value="Genomic_DNA"/>
</dbReference>
<dbReference type="SUPFAM" id="SSF103473">
    <property type="entry name" value="MFS general substrate transporter"/>
    <property type="match status" value="1"/>
</dbReference>
<dbReference type="InterPro" id="IPR036259">
    <property type="entry name" value="MFS_trans_sf"/>
</dbReference>